<name>Q10P88_ORYSJ</name>
<protein>
    <submittedName>
        <fullName evidence="1">Transposon protein, putative, unclassified</fullName>
    </submittedName>
</protein>
<organism evidence="1">
    <name type="scientific">Oryza sativa subsp. japonica</name>
    <name type="common">Rice</name>
    <dbReference type="NCBI Taxonomy" id="39947"/>
    <lineage>
        <taxon>Eukaryota</taxon>
        <taxon>Viridiplantae</taxon>
        <taxon>Streptophyta</taxon>
        <taxon>Embryophyta</taxon>
        <taxon>Tracheophyta</taxon>
        <taxon>Spermatophyta</taxon>
        <taxon>Magnoliopsida</taxon>
        <taxon>Liliopsida</taxon>
        <taxon>Poales</taxon>
        <taxon>Poaceae</taxon>
        <taxon>BOP clade</taxon>
        <taxon>Oryzoideae</taxon>
        <taxon>Oryzeae</taxon>
        <taxon>Oryzinae</taxon>
        <taxon>Oryza</taxon>
        <taxon>Oryza sativa</taxon>
    </lineage>
</organism>
<reference evidence="1" key="2">
    <citation type="submission" date="2006-06" db="EMBL/GenBank/DDBJ databases">
        <authorList>
            <person name="Buell R."/>
            <person name="Wing R.A."/>
            <person name="McCombie W.A."/>
            <person name="Ouyang S."/>
        </authorList>
    </citation>
    <scope>NUCLEOTIDE SEQUENCE</scope>
</reference>
<accession>Q10P88</accession>
<proteinExistence type="predicted"/>
<dbReference type="AlphaFoldDB" id="Q10P88"/>
<sequence>MAVVRVAAMDGDGDGCLRRRFAAISDAASSPSSFVSDRRVAHAALVERGAALADRLERRLPLPRVVTREMVALAHSRASLSDCLINATTGHPFIFEGTFFPSLVARINFGTPTTDPVRYPDDRVWESNMARMPNFLVDVALATAQT</sequence>
<evidence type="ECO:0000313" key="1">
    <source>
        <dbReference type="EMBL" id="ABF94912.1"/>
    </source>
</evidence>
<reference evidence="1" key="1">
    <citation type="journal article" date="2005" name="Genome Res.">
        <title>Sequence, annotation, and analysis of synteny between rice chromosome 3 and diverged grass species.</title>
        <authorList>
            <consortium name="Rice Chromosome 3 Sequencing Consortium"/>
            <person name="Buell C.R."/>
            <person name="Yuan Q."/>
            <person name="Ouyang S."/>
            <person name="Liu J."/>
            <person name="Zhu W."/>
            <person name="Wang A."/>
            <person name="Maiti R."/>
            <person name="Haas B."/>
            <person name="Wortman J."/>
            <person name="Pertea M."/>
            <person name="Jones K.M."/>
            <person name="Kim M."/>
            <person name="Overton L."/>
            <person name="Tsitrin T."/>
            <person name="Fadrosh D."/>
            <person name="Bera J."/>
            <person name="Weaver B."/>
            <person name="Jin S."/>
            <person name="Johri S."/>
            <person name="Reardon M."/>
            <person name="Webb K."/>
            <person name="Hill J."/>
            <person name="Moffat K."/>
            <person name="Tallon L."/>
            <person name="Van Aken S."/>
            <person name="Lewis M."/>
            <person name="Utterback T."/>
            <person name="Feldblyum T."/>
            <person name="Zismann V."/>
            <person name="Iobst S."/>
            <person name="Hsiao J."/>
            <person name="de Vazeille A.R."/>
            <person name="Salzberg S.L."/>
            <person name="White O."/>
            <person name="Fraser C."/>
            <person name="Yu Y."/>
            <person name="Kim H."/>
            <person name="Rambo T."/>
            <person name="Currie J."/>
            <person name="Collura K."/>
            <person name="Kernodle-Thompson S."/>
            <person name="Wei F."/>
            <person name="Kudrna K."/>
            <person name="Ammiraju J.S."/>
            <person name="Luo M."/>
            <person name="Goicoechea J.L."/>
            <person name="Wing R.A."/>
            <person name="Henry D."/>
            <person name="Oates R."/>
            <person name="Palmer M."/>
            <person name="Pries G."/>
            <person name="Saski C."/>
            <person name="Simmons J."/>
            <person name="Soderlund C."/>
            <person name="Nelson W."/>
            <person name="de la Bastide M."/>
            <person name="Spiegel L."/>
            <person name="Nascimento L."/>
            <person name="Huang E."/>
            <person name="Preston R."/>
            <person name="Zutavern T."/>
            <person name="Palmer L."/>
            <person name="O'Shaughnessy A."/>
            <person name="Dike S."/>
            <person name="McCombie W.R."/>
            <person name="Minx P."/>
            <person name="Cordum H."/>
            <person name="Wilson R."/>
            <person name="Jin W."/>
            <person name="Lee H.R."/>
            <person name="Jiang J."/>
            <person name="Jackson S."/>
        </authorList>
    </citation>
    <scope>NUCLEOTIDE SEQUENCE [LARGE SCALE GENOMIC DNA]</scope>
</reference>
<gene>
    <name evidence="1" type="ordered locus">LOC_Os03g13940</name>
</gene>
<dbReference type="EMBL" id="DP000009">
    <property type="protein sequence ID" value="ABF94912.1"/>
    <property type="molecule type" value="Genomic_DNA"/>
</dbReference>